<proteinExistence type="inferred from homology"/>
<evidence type="ECO:0000313" key="5">
    <source>
        <dbReference type="EMBL" id="MFE3848027.1"/>
    </source>
</evidence>
<dbReference type="InterPro" id="IPR045304">
    <property type="entry name" value="LbH_SAT"/>
</dbReference>
<dbReference type="GO" id="GO:0009001">
    <property type="term" value="F:serine O-acetyltransferase activity"/>
    <property type="evidence" value="ECO:0007669"/>
    <property type="project" value="UniProtKB-EC"/>
</dbReference>
<evidence type="ECO:0000256" key="3">
    <source>
        <dbReference type="ARBA" id="ARBA00022737"/>
    </source>
</evidence>
<evidence type="ECO:0000313" key="6">
    <source>
        <dbReference type="Proteomes" id="UP001600039"/>
    </source>
</evidence>
<dbReference type="PROSITE" id="PS00101">
    <property type="entry name" value="HEXAPEP_TRANSFERASES"/>
    <property type="match status" value="1"/>
</dbReference>
<gene>
    <name evidence="5" type="ORF">ACFX5D_08640</name>
</gene>
<evidence type="ECO:0000256" key="1">
    <source>
        <dbReference type="ARBA" id="ARBA00007274"/>
    </source>
</evidence>
<comment type="caution">
    <text evidence="5">The sequence shown here is derived from an EMBL/GenBank/DDBJ whole genome shotgun (WGS) entry which is preliminary data.</text>
</comment>
<reference evidence="5 6" key="1">
    <citation type="submission" date="2024-06" db="EMBL/GenBank/DDBJ databases">
        <title>Flavobacterium spp. isolated from glacier.</title>
        <authorList>
            <person name="Han D."/>
        </authorList>
    </citation>
    <scope>NUCLEOTIDE SEQUENCE [LARGE SCALE GENOMIC DNA]</scope>
    <source>
        <strain evidence="5 6">LB3P45</strain>
    </source>
</reference>
<dbReference type="InterPro" id="IPR011004">
    <property type="entry name" value="Trimer_LpxA-like_sf"/>
</dbReference>
<accession>A0ABW6HLV4</accession>
<dbReference type="SUPFAM" id="SSF51161">
    <property type="entry name" value="Trimeric LpxA-like enzymes"/>
    <property type="match status" value="1"/>
</dbReference>
<dbReference type="Proteomes" id="UP001600039">
    <property type="component" value="Unassembled WGS sequence"/>
</dbReference>
<name>A0ABW6HLV4_9FLAO</name>
<dbReference type="Pfam" id="PF00132">
    <property type="entry name" value="Hexapep"/>
    <property type="match status" value="1"/>
</dbReference>
<dbReference type="InterPro" id="IPR001451">
    <property type="entry name" value="Hexapep"/>
</dbReference>
<keyword evidence="2 5" id="KW-0808">Transferase</keyword>
<organism evidence="5 6">
    <name type="scientific">Flavobacterium fructosi</name>
    <dbReference type="NCBI Taxonomy" id="3230416"/>
    <lineage>
        <taxon>Bacteria</taxon>
        <taxon>Pseudomonadati</taxon>
        <taxon>Bacteroidota</taxon>
        <taxon>Flavobacteriia</taxon>
        <taxon>Flavobacteriales</taxon>
        <taxon>Flavobacteriaceae</taxon>
        <taxon>Flavobacterium</taxon>
    </lineage>
</organism>
<evidence type="ECO:0000256" key="4">
    <source>
        <dbReference type="ARBA" id="ARBA00023315"/>
    </source>
</evidence>
<keyword evidence="6" id="KW-1185">Reference proteome</keyword>
<sequence length="196" mass="21801">MTTKIKADLFRYGGLSGKKGFLKGLRIPGFRYSYILRKLENCKKYSLKYFLFGYLKQKYQFKYGIQIPVGTQIGEGLFIGHYGTIIINENVKIGNNCNLGHLVTIGQANRGKFMGCPTIGNNVWIGASSTIVGKILIGSNVLIAPNSFVNIDVPSNSLVIGNPCKIINKENPCEGYINYILDESIKYKKKSLDTNN</sequence>
<dbReference type="EMBL" id="JBHZQA010000004">
    <property type="protein sequence ID" value="MFE3848027.1"/>
    <property type="molecule type" value="Genomic_DNA"/>
</dbReference>
<keyword evidence="3" id="KW-0677">Repeat</keyword>
<protein>
    <submittedName>
        <fullName evidence="5">Serine O-acetyltransferase</fullName>
        <ecNumber evidence="5">2.3.1.30</ecNumber>
    </submittedName>
</protein>
<dbReference type="PANTHER" id="PTHR42811">
    <property type="entry name" value="SERINE ACETYLTRANSFERASE"/>
    <property type="match status" value="1"/>
</dbReference>
<comment type="similarity">
    <text evidence="1">Belongs to the transferase hexapeptide repeat family.</text>
</comment>
<evidence type="ECO:0000256" key="2">
    <source>
        <dbReference type="ARBA" id="ARBA00022679"/>
    </source>
</evidence>
<dbReference type="EC" id="2.3.1.30" evidence="5"/>
<dbReference type="Gene3D" id="2.160.10.10">
    <property type="entry name" value="Hexapeptide repeat proteins"/>
    <property type="match status" value="1"/>
</dbReference>
<dbReference type="InterPro" id="IPR018357">
    <property type="entry name" value="Hexapep_transf_CS"/>
</dbReference>
<keyword evidence="4 5" id="KW-0012">Acyltransferase</keyword>
<dbReference type="RefSeq" id="WP_379857828.1">
    <property type="nucleotide sequence ID" value="NZ_JBHZQA010000004.1"/>
</dbReference>
<dbReference type="CDD" id="cd03354">
    <property type="entry name" value="LbH_SAT"/>
    <property type="match status" value="1"/>
</dbReference>